<organism evidence="1 2">
    <name type="scientific">Nocardia ignorata</name>
    <dbReference type="NCBI Taxonomy" id="145285"/>
    <lineage>
        <taxon>Bacteria</taxon>
        <taxon>Bacillati</taxon>
        <taxon>Actinomycetota</taxon>
        <taxon>Actinomycetes</taxon>
        <taxon>Mycobacteriales</taxon>
        <taxon>Nocardiaceae</taxon>
        <taxon>Nocardia</taxon>
    </lineage>
</organism>
<sequence length="879" mass="96032">MFMEFQLAADVFTRIVRNRLRSLPICLDHELPLFDSTYVLDRIDVEDGTSVQRERRLDRTSGTPVEVDAATNPVGIITPTGFLSGFTASFLQVRQPVTVHLVSPSDLRAHAEAPSPSIPVALTVVFNVDLWAPNSTQGGGRPLLRYSLGYIDYGIYDPFIPATSKAAVEQRLVGLAPAPVEMDLSGLDSALAGEGSGAVNAVNCGIVCDRAATRIAMRIDFQVNGVRGGSVTRAFFEQDPADLLRGNQWAVALDKDRIVEQVREQVRIPLSASTDLNLVSGPVATWQPTQCAVRVHAELELFDACPFLVDDIDMDVDVDITASLHVADNRLTTRVNITGEPSDVGETILCAVTASLLWPFIGPLLLKDEELDDGLGYYFAGLATAPIVPAIGVLAAIYQQDPPDISEDLGAETRKIDDSNYETVQPLNVRMALSPPIRQRLNFETVYGTTDLLVFAGSVGGLSEVKPGTTALDQSELGWFVDGSCRGGGFGIAAIATITVNGSMDTPLCSGRIIDDPLGEYRLTMEGNNLIVRETFRPEFMALAERYPCQVRVITKRGVRTIVYPPVNPITDAEKKDLEELRRNLNKMCKAWRDSFHIPEIVGVPKPQPMEHPDWTLWQIAVHNLATDDEVTISTLDEVALATLTAPQTGVVFTTLLLADPIDQLQISLAPARDSDRRPPSITVRQLHYAARADLRVRGKLSDLWFERDGNRQLLKLHDSVGNANIDTTVAHHPVAVLIGEPPDTVDPSGLPTRRTGTGRRITTHAQDASEQALRTLHAAASVSDAHPVKFVSHPRIGGIGKALYVRTADSMIVYDTTDPGRPAVRQRFSDKAWFEDSILGGNQLARYDADNNLIRLYHCVGVAADGRMTWYRSHQGDA</sequence>
<dbReference type="RefSeq" id="WP_133734202.1">
    <property type="nucleotide sequence ID" value="NZ_JBHXPO010000003.1"/>
</dbReference>
<evidence type="ECO:0000313" key="2">
    <source>
        <dbReference type="Proteomes" id="UP000295087"/>
    </source>
</evidence>
<gene>
    <name evidence="1" type="ORF">DFR75_108141</name>
</gene>
<accession>A0A4R6P2V0</accession>
<evidence type="ECO:0000313" key="1">
    <source>
        <dbReference type="EMBL" id="TDP31536.1"/>
    </source>
</evidence>
<keyword evidence="2" id="KW-1185">Reference proteome</keyword>
<reference evidence="1 2" key="1">
    <citation type="submission" date="2019-03" db="EMBL/GenBank/DDBJ databases">
        <title>Genomic Encyclopedia of Type Strains, Phase IV (KMG-IV): sequencing the most valuable type-strain genomes for metagenomic binning, comparative biology and taxonomic classification.</title>
        <authorList>
            <person name="Goeker M."/>
        </authorList>
    </citation>
    <scope>NUCLEOTIDE SEQUENCE [LARGE SCALE GENOMIC DNA]</scope>
    <source>
        <strain evidence="1 2">DSM 44496</strain>
    </source>
</reference>
<dbReference type="EMBL" id="SNXK01000008">
    <property type="protein sequence ID" value="TDP31536.1"/>
    <property type="molecule type" value="Genomic_DNA"/>
</dbReference>
<comment type="caution">
    <text evidence="1">The sequence shown here is derived from an EMBL/GenBank/DDBJ whole genome shotgun (WGS) entry which is preliminary data.</text>
</comment>
<proteinExistence type="predicted"/>
<dbReference type="AlphaFoldDB" id="A0A4R6P2V0"/>
<name>A0A4R6P2V0_NOCIG</name>
<protein>
    <submittedName>
        <fullName evidence="1">Uncharacterized protein</fullName>
    </submittedName>
</protein>
<dbReference type="Proteomes" id="UP000295087">
    <property type="component" value="Unassembled WGS sequence"/>
</dbReference>